<sequence>MTGILLPAGGLIAAIAGLAVYWYKAATREMILARLNEADAGNRSFPDIERPFVARHYLLPWMVVTPIGLSLGWIWGWPWNIVIGLVIVAGFIGTEIDAWIYGLRLSRMESQLADAIDVLVASVSSGASLQASLRQASEYSPMPLRGELSEMVARLRLGDSPPDAFDLLAQRVPTETFRLFATTLTVNWTVGGELAETLAAIGSTIRDRLAIARQIRTLSTQGTLTTLAVLAVVWFMAAMMWQSDPPRFVAFLQSGVGSWLVAVSLFLQGVGVALVSRISRPKV</sequence>
<dbReference type="InterPro" id="IPR042094">
    <property type="entry name" value="T2SS_GspF_sf"/>
</dbReference>
<feature type="transmembrane region" description="Helical" evidence="6">
    <location>
        <begin position="81"/>
        <end position="101"/>
    </location>
</feature>
<evidence type="ECO:0000256" key="3">
    <source>
        <dbReference type="ARBA" id="ARBA00022692"/>
    </source>
</evidence>
<evidence type="ECO:0000256" key="6">
    <source>
        <dbReference type="SAM" id="Phobius"/>
    </source>
</evidence>
<name>A0A5M6DI15_9BACT</name>
<dbReference type="InterPro" id="IPR018076">
    <property type="entry name" value="T2SS_GspF_dom"/>
</dbReference>
<evidence type="ECO:0000313" key="8">
    <source>
        <dbReference type="EMBL" id="KAA5545880.1"/>
    </source>
</evidence>
<dbReference type="PANTHER" id="PTHR35007:SF1">
    <property type="entry name" value="PILUS ASSEMBLY PROTEIN"/>
    <property type="match status" value="1"/>
</dbReference>
<evidence type="ECO:0000256" key="2">
    <source>
        <dbReference type="ARBA" id="ARBA00022475"/>
    </source>
</evidence>
<feature type="transmembrane region" description="Helical" evidence="6">
    <location>
        <begin position="248"/>
        <end position="275"/>
    </location>
</feature>
<proteinExistence type="predicted"/>
<evidence type="ECO:0000256" key="4">
    <source>
        <dbReference type="ARBA" id="ARBA00022989"/>
    </source>
</evidence>
<keyword evidence="4 6" id="KW-1133">Transmembrane helix</keyword>
<dbReference type="RefSeq" id="WP_150074717.1">
    <property type="nucleotide sequence ID" value="NZ_VWOX01000002.1"/>
</dbReference>
<gene>
    <name evidence="8" type="ORF">FYK55_02895</name>
</gene>
<evidence type="ECO:0000256" key="1">
    <source>
        <dbReference type="ARBA" id="ARBA00004651"/>
    </source>
</evidence>
<evidence type="ECO:0000259" key="7">
    <source>
        <dbReference type="Pfam" id="PF00482"/>
    </source>
</evidence>
<dbReference type="Gene3D" id="1.20.81.30">
    <property type="entry name" value="Type II secretion system (T2SS), domain F"/>
    <property type="match status" value="1"/>
</dbReference>
<accession>A0A5M6DI15</accession>
<dbReference type="Proteomes" id="UP000324479">
    <property type="component" value="Unassembled WGS sequence"/>
</dbReference>
<dbReference type="GO" id="GO:0005886">
    <property type="term" value="C:plasma membrane"/>
    <property type="evidence" value="ECO:0007669"/>
    <property type="project" value="UniProtKB-SubCell"/>
</dbReference>
<feature type="transmembrane region" description="Helical" evidence="6">
    <location>
        <begin position="223"/>
        <end position="242"/>
    </location>
</feature>
<evidence type="ECO:0000313" key="9">
    <source>
        <dbReference type="Proteomes" id="UP000324479"/>
    </source>
</evidence>
<keyword evidence="3 6" id="KW-0812">Transmembrane</keyword>
<dbReference type="EMBL" id="VWOX01000002">
    <property type="protein sequence ID" value="KAA5545880.1"/>
    <property type="molecule type" value="Genomic_DNA"/>
</dbReference>
<keyword evidence="2" id="KW-1003">Cell membrane</keyword>
<feature type="domain" description="Type II secretion system protein GspF" evidence="7">
    <location>
        <begin position="116"/>
        <end position="240"/>
    </location>
</feature>
<feature type="transmembrane region" description="Helical" evidence="6">
    <location>
        <begin position="6"/>
        <end position="23"/>
    </location>
</feature>
<dbReference type="Pfam" id="PF00482">
    <property type="entry name" value="T2SSF"/>
    <property type="match status" value="1"/>
</dbReference>
<dbReference type="PANTHER" id="PTHR35007">
    <property type="entry name" value="INTEGRAL MEMBRANE PROTEIN-RELATED"/>
    <property type="match status" value="1"/>
</dbReference>
<feature type="transmembrane region" description="Helical" evidence="6">
    <location>
        <begin position="57"/>
        <end position="75"/>
    </location>
</feature>
<protein>
    <recommendedName>
        <fullName evidence="7">Type II secretion system protein GspF domain-containing protein</fullName>
    </recommendedName>
</protein>
<keyword evidence="5 6" id="KW-0472">Membrane</keyword>
<reference evidence="8 9" key="1">
    <citation type="submission" date="2019-08" db="EMBL/GenBank/DDBJ databases">
        <authorList>
            <person name="Dhanesh K."/>
            <person name="Kumar G."/>
            <person name="Sasikala C."/>
            <person name="Venkata Ramana C."/>
        </authorList>
    </citation>
    <scope>NUCLEOTIDE SEQUENCE [LARGE SCALE GENOMIC DNA]</scope>
    <source>
        <strain evidence="8 9">JC645</strain>
    </source>
</reference>
<evidence type="ECO:0000256" key="5">
    <source>
        <dbReference type="ARBA" id="ARBA00023136"/>
    </source>
</evidence>
<dbReference type="AlphaFoldDB" id="A0A5M6DI15"/>
<comment type="caution">
    <text evidence="8">The sequence shown here is derived from an EMBL/GenBank/DDBJ whole genome shotgun (WGS) entry which is preliminary data.</text>
</comment>
<keyword evidence="9" id="KW-1185">Reference proteome</keyword>
<comment type="subcellular location">
    <subcellularLocation>
        <location evidence="1">Cell membrane</location>
        <topology evidence="1">Multi-pass membrane protein</topology>
    </subcellularLocation>
</comment>
<organism evidence="8 9">
    <name type="scientific">Roseiconus nitratireducens</name>
    <dbReference type="NCBI Taxonomy" id="2605748"/>
    <lineage>
        <taxon>Bacteria</taxon>
        <taxon>Pseudomonadati</taxon>
        <taxon>Planctomycetota</taxon>
        <taxon>Planctomycetia</taxon>
        <taxon>Pirellulales</taxon>
        <taxon>Pirellulaceae</taxon>
        <taxon>Roseiconus</taxon>
    </lineage>
</organism>